<keyword evidence="1" id="KW-0472">Membrane</keyword>
<keyword evidence="4" id="KW-1185">Reference proteome</keyword>
<keyword evidence="1" id="KW-1133">Transmembrane helix</keyword>
<evidence type="ECO:0000256" key="1">
    <source>
        <dbReference type="SAM" id="Phobius"/>
    </source>
</evidence>
<dbReference type="AlphaFoldDB" id="A0AA52EF08"/>
<feature type="domain" description="PepSY" evidence="2">
    <location>
        <begin position="110"/>
        <end position="175"/>
    </location>
</feature>
<accession>A0AA52EF08</accession>
<dbReference type="RefSeq" id="WP_310797443.1">
    <property type="nucleotide sequence ID" value="NZ_CP123872.1"/>
</dbReference>
<sequence>MTRQRLHIAISRIHKLLGLLIGLQLLLWVAGGFIMSFLEIENVRGEHLRVDLPQAILKQPARFPIQNLPDWGTIVGVNYEEFYKVPVYRITRHEGQTRLYHAHTGAPLSPLSKEWIKRIATENFNGSAPIKTIELLSSAAPDFEYRGSFPIWQVSFNTPDNLNVYISPQTGQVLSWRTDTWRLFDFVWMLHIMDYEARDNFNNPLLLAFSFSAVLFLLTGFFMLWFRLSKRDFKL</sequence>
<dbReference type="InterPro" id="IPR025711">
    <property type="entry name" value="PepSY"/>
</dbReference>
<evidence type="ECO:0000313" key="4">
    <source>
        <dbReference type="Proteomes" id="UP001268683"/>
    </source>
</evidence>
<reference evidence="3" key="1">
    <citation type="submission" date="2023-04" db="EMBL/GenBank/DDBJ databases">
        <title>Complete genome sequence of Temperatibacter marinus.</title>
        <authorList>
            <person name="Rong J.-C."/>
            <person name="Yi M.-L."/>
            <person name="Zhao Q."/>
        </authorList>
    </citation>
    <scope>NUCLEOTIDE SEQUENCE</scope>
    <source>
        <strain evidence="3">NBRC 110045</strain>
    </source>
</reference>
<evidence type="ECO:0000259" key="2">
    <source>
        <dbReference type="Pfam" id="PF03413"/>
    </source>
</evidence>
<organism evidence="3 4">
    <name type="scientific">Temperatibacter marinus</name>
    <dbReference type="NCBI Taxonomy" id="1456591"/>
    <lineage>
        <taxon>Bacteria</taxon>
        <taxon>Pseudomonadati</taxon>
        <taxon>Pseudomonadota</taxon>
        <taxon>Alphaproteobacteria</taxon>
        <taxon>Kordiimonadales</taxon>
        <taxon>Temperatibacteraceae</taxon>
        <taxon>Temperatibacter</taxon>
    </lineage>
</organism>
<dbReference type="Pfam" id="PF03929">
    <property type="entry name" value="PepSY_TM"/>
    <property type="match status" value="1"/>
</dbReference>
<dbReference type="Proteomes" id="UP001268683">
    <property type="component" value="Chromosome"/>
</dbReference>
<gene>
    <name evidence="3" type="ORF">QGN29_08585</name>
</gene>
<keyword evidence="1" id="KW-0812">Transmembrane</keyword>
<name>A0AA52EF08_9PROT</name>
<feature type="transmembrane region" description="Helical" evidence="1">
    <location>
        <begin position="205"/>
        <end position="226"/>
    </location>
</feature>
<evidence type="ECO:0000313" key="3">
    <source>
        <dbReference type="EMBL" id="WND01615.1"/>
    </source>
</evidence>
<dbReference type="Pfam" id="PF03413">
    <property type="entry name" value="PepSY"/>
    <property type="match status" value="1"/>
</dbReference>
<proteinExistence type="predicted"/>
<protein>
    <submittedName>
        <fullName evidence="3">PepSY domain-containing protein</fullName>
    </submittedName>
</protein>
<dbReference type="InterPro" id="IPR005625">
    <property type="entry name" value="PepSY-ass_TM"/>
</dbReference>
<dbReference type="EMBL" id="CP123872">
    <property type="protein sequence ID" value="WND01615.1"/>
    <property type="molecule type" value="Genomic_DNA"/>
</dbReference>
<dbReference type="KEGG" id="tmk:QGN29_08585"/>